<feature type="compositionally biased region" description="Acidic residues" evidence="1">
    <location>
        <begin position="159"/>
        <end position="173"/>
    </location>
</feature>
<dbReference type="AlphaFoldDB" id="A0A6A4GTC9"/>
<proteinExistence type="predicted"/>
<feature type="compositionally biased region" description="Basic and acidic residues" evidence="1">
    <location>
        <begin position="107"/>
        <end position="127"/>
    </location>
</feature>
<evidence type="ECO:0000256" key="1">
    <source>
        <dbReference type="SAM" id="MobiDB-lite"/>
    </source>
</evidence>
<sequence length="672" mass="76428">MTAKTQTGEVVLPSPQKECLASFLASHPHLLSPELQQLGRVLNSAPQEPQGLITPSPSPKRPQRVFQTPSSPLLQPGLFTKIHNLEARERDLEERERDLEEKEQDLEERQRDLENRESWVVEKERSLRKQVLSARDWSNFNSPFKPFEDLERSVSRASEDDDALSDFTSEDYDGGLSDFDELAREPEPSEAATTNPQPWDSQSLVDPVDLAISDLLGLDQINLEDSLELWFEDQADMGVSDTKAGDSTSREGEELSRKRTRSSREEGGEGDSDQGNPHPPALRCKCIRNGEVVVLEKKVIPRYRYHAARRELEPEETSFYEASETPYRPALDIQKSATMLLLEIGTGVGSDSESPACQTWVVNLRDTIAGATWVQEESLDTNSLVNLAQRCSRMETVHRGSTFLQMVLELLFAAKINSILHSKEIVDYSRKASLRPVLFQLITNNITLREALKWFGAGSRWGRLAAAGSIYLLMILTLRPEMVERLRSQRVTSTTIIALCNEIWHPSTEATQRLVEQRLIPLILKIREIIPLTLPTLFCTKVRKYYKLERLLDCRDLISSDAYFDLFHHRTALCLPREGKIWKKELFKLDEEETEQDFFSLAPMSRAYLTVSSLGDHLSPASDSEEERVIPDSLPFNTSIFAHDVQVQDENFHSFNSTFNLEKSQAGLKKRQ</sequence>
<feature type="compositionally biased region" description="Basic and acidic residues" evidence="1">
    <location>
        <begin position="146"/>
        <end position="158"/>
    </location>
</feature>
<name>A0A6A4GTC9_9AGAR</name>
<dbReference type="EMBL" id="ML769743">
    <property type="protein sequence ID" value="KAE9388445.1"/>
    <property type="molecule type" value="Genomic_DNA"/>
</dbReference>
<keyword evidence="3" id="KW-1185">Reference proteome</keyword>
<feature type="compositionally biased region" description="Basic and acidic residues" evidence="1">
    <location>
        <begin position="248"/>
        <end position="267"/>
    </location>
</feature>
<feature type="region of interest" description="Disordered" evidence="1">
    <location>
        <begin position="43"/>
        <end position="205"/>
    </location>
</feature>
<gene>
    <name evidence="2" type="ORF">BT96DRAFT_1004174</name>
</gene>
<reference evidence="2" key="1">
    <citation type="journal article" date="2019" name="Environ. Microbiol.">
        <title>Fungal ecological strategies reflected in gene transcription - a case study of two litter decomposers.</title>
        <authorList>
            <person name="Barbi F."/>
            <person name="Kohler A."/>
            <person name="Barry K."/>
            <person name="Baskaran P."/>
            <person name="Daum C."/>
            <person name="Fauchery L."/>
            <person name="Ihrmark K."/>
            <person name="Kuo A."/>
            <person name="LaButti K."/>
            <person name="Lipzen A."/>
            <person name="Morin E."/>
            <person name="Grigoriev I.V."/>
            <person name="Henrissat B."/>
            <person name="Lindahl B."/>
            <person name="Martin F."/>
        </authorList>
    </citation>
    <scope>NUCLEOTIDE SEQUENCE</scope>
    <source>
        <strain evidence="2">JB14</strain>
    </source>
</reference>
<evidence type="ECO:0000313" key="2">
    <source>
        <dbReference type="EMBL" id="KAE9388445.1"/>
    </source>
</evidence>
<feature type="compositionally biased region" description="Basic and acidic residues" evidence="1">
    <location>
        <begin position="83"/>
        <end position="100"/>
    </location>
</feature>
<feature type="compositionally biased region" description="Polar residues" evidence="1">
    <location>
        <begin position="191"/>
        <end position="204"/>
    </location>
</feature>
<organism evidence="2 3">
    <name type="scientific">Gymnopus androsaceus JB14</name>
    <dbReference type="NCBI Taxonomy" id="1447944"/>
    <lineage>
        <taxon>Eukaryota</taxon>
        <taxon>Fungi</taxon>
        <taxon>Dikarya</taxon>
        <taxon>Basidiomycota</taxon>
        <taxon>Agaricomycotina</taxon>
        <taxon>Agaricomycetes</taxon>
        <taxon>Agaricomycetidae</taxon>
        <taxon>Agaricales</taxon>
        <taxon>Marasmiineae</taxon>
        <taxon>Omphalotaceae</taxon>
        <taxon>Gymnopus</taxon>
    </lineage>
</organism>
<evidence type="ECO:0000313" key="3">
    <source>
        <dbReference type="Proteomes" id="UP000799118"/>
    </source>
</evidence>
<feature type="region of interest" description="Disordered" evidence="1">
    <location>
        <begin position="238"/>
        <end position="283"/>
    </location>
</feature>
<protein>
    <submittedName>
        <fullName evidence="2">Uncharacterized protein</fullName>
    </submittedName>
</protein>
<dbReference type="OrthoDB" id="2535938at2759"/>
<accession>A0A6A4GTC9</accession>
<dbReference type="Proteomes" id="UP000799118">
    <property type="component" value="Unassembled WGS sequence"/>
</dbReference>